<dbReference type="SUPFAM" id="SSF52540">
    <property type="entry name" value="P-loop containing nucleoside triphosphate hydrolases"/>
    <property type="match status" value="1"/>
</dbReference>
<gene>
    <name evidence="1" type="ORF">CDV31_000798</name>
</gene>
<evidence type="ECO:0008006" key="3">
    <source>
        <dbReference type="Google" id="ProtNLM"/>
    </source>
</evidence>
<dbReference type="Proteomes" id="UP000288429">
    <property type="component" value="Unassembled WGS sequence"/>
</dbReference>
<comment type="caution">
    <text evidence="1">The sequence shown here is derived from an EMBL/GenBank/DDBJ whole genome shotgun (WGS) entry which is preliminary data.</text>
</comment>
<keyword evidence="2" id="KW-1185">Reference proteome</keyword>
<organism evidence="1 2">
    <name type="scientific">Fusarium ambrosium</name>
    <dbReference type="NCBI Taxonomy" id="131363"/>
    <lineage>
        <taxon>Eukaryota</taxon>
        <taxon>Fungi</taxon>
        <taxon>Dikarya</taxon>
        <taxon>Ascomycota</taxon>
        <taxon>Pezizomycotina</taxon>
        <taxon>Sordariomycetes</taxon>
        <taxon>Hypocreomycetidae</taxon>
        <taxon>Hypocreales</taxon>
        <taxon>Nectriaceae</taxon>
        <taxon>Fusarium</taxon>
        <taxon>Fusarium solani species complex</taxon>
    </lineage>
</organism>
<accession>A0A428V174</accession>
<dbReference type="EMBL" id="NIZV01000006">
    <property type="protein sequence ID" value="RSM20303.1"/>
    <property type="molecule type" value="Genomic_DNA"/>
</dbReference>
<protein>
    <recommendedName>
        <fullName evidence="3">SNF2 N-terminal domain-containing protein</fullName>
    </recommendedName>
</protein>
<sequence length="246" mass="27132">MKDERRIGFHRMPASEGDQVVDVASRKQLAGLLNDPELPLPDNLDEDHAQRAEGTLCSRTTYIYNWDDDIHQGDQTDLRNLALSLTGEQHPGSGAPQRLTGSASQDAPRTITEFVPETQHLQEICGAVGIPDWEDLSMNEHQHLRTVEPSQVIDAFAVHLKSNSAPHCALLANECGSGKTNTVMAGIEMSVRIRQQGLADESVRAPGLARSWKMMLWLCPSSILSQRCAEMSDFYGGLFKVYCSTS</sequence>
<reference evidence="1 2" key="1">
    <citation type="submission" date="2017-06" db="EMBL/GenBank/DDBJ databases">
        <title>Cmopartive genomic analysis of Ambrosia Fusariam Clade fungi.</title>
        <authorList>
            <person name="Stajich J.E."/>
            <person name="Carrillo J."/>
            <person name="Kijimoto T."/>
            <person name="Eskalen A."/>
            <person name="O'Donnell K."/>
            <person name="Kasson M."/>
        </authorList>
    </citation>
    <scope>NUCLEOTIDE SEQUENCE [LARGE SCALE GENOMIC DNA]</scope>
    <source>
        <strain evidence="1 2">NRRL 20438</strain>
    </source>
</reference>
<dbReference type="InterPro" id="IPR027417">
    <property type="entry name" value="P-loop_NTPase"/>
</dbReference>
<evidence type="ECO:0000313" key="1">
    <source>
        <dbReference type="EMBL" id="RSM20303.1"/>
    </source>
</evidence>
<evidence type="ECO:0000313" key="2">
    <source>
        <dbReference type="Proteomes" id="UP000288429"/>
    </source>
</evidence>
<name>A0A428V174_9HYPO</name>
<dbReference type="AlphaFoldDB" id="A0A428V174"/>
<proteinExistence type="predicted"/>